<accession>A0A6I3SU08</accession>
<dbReference type="EMBL" id="WNKZ01000015">
    <property type="protein sequence ID" value="MTV52621.1"/>
    <property type="molecule type" value="Genomic_DNA"/>
</dbReference>
<reference evidence="6" key="1">
    <citation type="journal article" date="2014" name="Int. J. Syst. Evol. Microbiol.">
        <title>Complete genome of a new Firmicutes species belonging to the dominant human colonic microbiota ('Ruminococcus bicirculans') reveals two chromosomes and a selective capacity to utilize plant glucans.</title>
        <authorList>
            <consortium name="NISC Comparative Sequencing Program"/>
            <person name="Wegmann U."/>
            <person name="Louis P."/>
            <person name="Goesmann A."/>
            <person name="Henrissat B."/>
            <person name="Duncan S.H."/>
            <person name="Flint H.J."/>
        </authorList>
    </citation>
    <scope>NUCLEOTIDE SEQUENCE</scope>
    <source>
        <strain evidence="6">CGMCC 1.15931</strain>
    </source>
</reference>
<dbReference type="GO" id="GO:0016491">
    <property type="term" value="F:oxidoreductase activity"/>
    <property type="evidence" value="ECO:0007669"/>
    <property type="project" value="UniProtKB-KW"/>
</dbReference>
<dbReference type="Gene3D" id="3.40.50.720">
    <property type="entry name" value="NAD(P)-binding Rossmann-like Domain"/>
    <property type="match status" value="1"/>
</dbReference>
<keyword evidence="9" id="KW-1185">Reference proteome</keyword>
<dbReference type="SUPFAM" id="SSF51735">
    <property type="entry name" value="NAD(P)-binding Rossmann-fold domains"/>
    <property type="match status" value="1"/>
</dbReference>
<keyword evidence="2" id="KW-0560">Oxidoreductase</keyword>
<reference evidence="7 8" key="3">
    <citation type="submission" date="2019-11" db="EMBL/GenBank/DDBJ databases">
        <title>Type strains purchased from KCTC, JCM and DSMZ.</title>
        <authorList>
            <person name="Lu H."/>
        </authorList>
    </citation>
    <scope>NUCLEOTIDE SEQUENCE [LARGE SCALE GENOMIC DNA]</scope>
    <source>
        <strain evidence="7 8">KCTC 52429</strain>
    </source>
</reference>
<dbReference type="PANTHER" id="PTHR44196">
    <property type="entry name" value="DEHYDROGENASE/REDUCTASE SDR FAMILY MEMBER 7B"/>
    <property type="match status" value="1"/>
</dbReference>
<reference evidence="6" key="4">
    <citation type="submission" date="2024-05" db="EMBL/GenBank/DDBJ databases">
        <authorList>
            <person name="Sun Q."/>
            <person name="Zhou Y."/>
        </authorList>
    </citation>
    <scope>NUCLEOTIDE SEQUENCE</scope>
    <source>
        <strain evidence="6">CGMCC 1.15931</strain>
    </source>
</reference>
<protein>
    <submittedName>
        <fullName evidence="7">SDR family NAD(P)-dependent oxidoreductase</fullName>
    </submittedName>
    <submittedName>
        <fullName evidence="6">Short-chain dehydrogenase</fullName>
    </submittedName>
</protein>
<dbReference type="Proteomes" id="UP000430634">
    <property type="component" value="Unassembled WGS sequence"/>
</dbReference>
<name>A0A6I3SU08_9BURK</name>
<dbReference type="InterPro" id="IPR036291">
    <property type="entry name" value="NAD(P)-bd_dom_sf"/>
</dbReference>
<feature type="region of interest" description="Disordered" evidence="4">
    <location>
        <begin position="265"/>
        <end position="300"/>
    </location>
</feature>
<evidence type="ECO:0000313" key="7">
    <source>
        <dbReference type="EMBL" id="MTV52621.1"/>
    </source>
</evidence>
<evidence type="ECO:0000256" key="4">
    <source>
        <dbReference type="SAM" id="MobiDB-lite"/>
    </source>
</evidence>
<evidence type="ECO:0000259" key="5">
    <source>
        <dbReference type="SMART" id="SM00822"/>
    </source>
</evidence>
<reference evidence="9" key="2">
    <citation type="journal article" date="2019" name="Int. J. Syst. Evol. Microbiol.">
        <title>The Global Catalogue of Microorganisms (GCM) 10K type strain sequencing project: providing services to taxonomists for standard genome sequencing and annotation.</title>
        <authorList>
            <consortium name="The Broad Institute Genomics Platform"/>
            <consortium name="The Broad Institute Genome Sequencing Center for Infectious Disease"/>
            <person name="Wu L."/>
            <person name="Ma J."/>
        </authorList>
    </citation>
    <scope>NUCLEOTIDE SEQUENCE [LARGE SCALE GENOMIC DNA]</scope>
    <source>
        <strain evidence="9">CGMCC 1.15931</strain>
    </source>
</reference>
<feature type="compositionally biased region" description="Basic and acidic residues" evidence="4">
    <location>
        <begin position="269"/>
        <end position="291"/>
    </location>
</feature>
<dbReference type="NCBIfam" id="NF005495">
    <property type="entry name" value="PRK07109.1"/>
    <property type="match status" value="1"/>
</dbReference>
<dbReference type="InterPro" id="IPR020904">
    <property type="entry name" value="Sc_DH/Rdtase_CS"/>
</dbReference>
<proteinExistence type="inferred from homology"/>
<evidence type="ECO:0000313" key="9">
    <source>
        <dbReference type="Proteomes" id="UP000622638"/>
    </source>
</evidence>
<dbReference type="EMBL" id="BMKG01000010">
    <property type="protein sequence ID" value="GGC03042.1"/>
    <property type="molecule type" value="Genomic_DNA"/>
</dbReference>
<evidence type="ECO:0000313" key="8">
    <source>
        <dbReference type="Proteomes" id="UP000430634"/>
    </source>
</evidence>
<organism evidence="7 8">
    <name type="scientific">Pseudoduganella buxea</name>
    <dbReference type="NCBI Taxonomy" id="1949069"/>
    <lineage>
        <taxon>Bacteria</taxon>
        <taxon>Pseudomonadati</taxon>
        <taxon>Pseudomonadota</taxon>
        <taxon>Betaproteobacteria</taxon>
        <taxon>Burkholderiales</taxon>
        <taxon>Oxalobacteraceae</taxon>
        <taxon>Telluria group</taxon>
        <taxon>Pseudoduganella</taxon>
    </lineage>
</organism>
<gene>
    <name evidence="6" type="ORF">GCM10011572_26250</name>
    <name evidence="7" type="ORF">GM672_07715</name>
</gene>
<dbReference type="InterPro" id="IPR057326">
    <property type="entry name" value="KR_dom"/>
</dbReference>
<evidence type="ECO:0000256" key="3">
    <source>
        <dbReference type="RuleBase" id="RU000363"/>
    </source>
</evidence>
<dbReference type="PANTHER" id="PTHR44196:SF1">
    <property type="entry name" value="DEHYDROGENASE_REDUCTASE SDR FAMILY MEMBER 7B"/>
    <property type="match status" value="1"/>
</dbReference>
<comment type="caution">
    <text evidence="7">The sequence shown here is derived from an EMBL/GenBank/DDBJ whole genome shotgun (WGS) entry which is preliminary data.</text>
</comment>
<dbReference type="PRINTS" id="PR00081">
    <property type="entry name" value="GDHRDH"/>
</dbReference>
<evidence type="ECO:0000313" key="6">
    <source>
        <dbReference type="EMBL" id="GGC03042.1"/>
    </source>
</evidence>
<dbReference type="InterPro" id="IPR002347">
    <property type="entry name" value="SDR_fam"/>
</dbReference>
<dbReference type="GO" id="GO:0016020">
    <property type="term" value="C:membrane"/>
    <property type="evidence" value="ECO:0007669"/>
    <property type="project" value="TreeGrafter"/>
</dbReference>
<dbReference type="OrthoDB" id="9790266at2"/>
<dbReference type="SMART" id="SM00822">
    <property type="entry name" value="PKS_KR"/>
    <property type="match status" value="1"/>
</dbReference>
<dbReference type="CDD" id="cd05360">
    <property type="entry name" value="SDR_c3"/>
    <property type="match status" value="1"/>
</dbReference>
<comment type="similarity">
    <text evidence="1 3">Belongs to the short-chain dehydrogenases/reductases (SDR) family.</text>
</comment>
<dbReference type="Pfam" id="PF00106">
    <property type="entry name" value="adh_short"/>
    <property type="match status" value="1"/>
</dbReference>
<feature type="domain" description="Ketoreductase" evidence="5">
    <location>
        <begin position="9"/>
        <end position="194"/>
    </location>
</feature>
<dbReference type="Proteomes" id="UP000622638">
    <property type="component" value="Unassembled WGS sequence"/>
</dbReference>
<evidence type="ECO:0000256" key="2">
    <source>
        <dbReference type="ARBA" id="ARBA00023002"/>
    </source>
</evidence>
<evidence type="ECO:0000256" key="1">
    <source>
        <dbReference type="ARBA" id="ARBA00006484"/>
    </source>
</evidence>
<sequence length="348" mass="37422">MRLKKLSDQVIVITGATSGIGLTTARMAAAQGAKLVLAARAEDALHQLEKELQSFGTEALVVPTDVGDKSDVAALAKAAIARFGRIDTWVNNAGISIYGRLQEVSDEDNHRLFQTNFWGVVNGSMEAVKHLKEQGGALINLGSELSDVSVPLQGMYAASKHAVKGFTDSLRMELEKDGLPIAVTLIKPAGIDTMFAQHAKNYMDVEPSLPAPIYAPELVAEAILYAAQHQKRDVAVGAASKVSAVGGFHFPRLFDKLGETLLWNQQRSDQPKRANRKDALYSPDTSKELRQRQGMNGVHETSPYTQASLRYKPLSIALLGGGALMAAWMLSKSASRTGDGADADAPRN</sequence>
<dbReference type="PRINTS" id="PR00080">
    <property type="entry name" value="SDRFAMILY"/>
</dbReference>
<dbReference type="RefSeq" id="WP_155469950.1">
    <property type="nucleotide sequence ID" value="NZ_BMKG01000010.1"/>
</dbReference>
<dbReference type="AlphaFoldDB" id="A0A6I3SU08"/>
<dbReference type="PROSITE" id="PS00061">
    <property type="entry name" value="ADH_SHORT"/>
    <property type="match status" value="1"/>
</dbReference>